<protein>
    <recommendedName>
        <fullName evidence="3 5">Flagellar hook protein FlgE</fullName>
    </recommendedName>
</protein>
<comment type="similarity">
    <text evidence="2 5">Belongs to the flagella basal body rod proteins family.</text>
</comment>
<dbReference type="RefSeq" id="WP_091555619.1">
    <property type="nucleotide sequence ID" value="NZ_FNPH01000003.1"/>
</dbReference>
<dbReference type="AlphaFoldDB" id="A0A1H3MX82"/>
<evidence type="ECO:0000313" key="11">
    <source>
        <dbReference type="Proteomes" id="UP000242415"/>
    </source>
</evidence>
<evidence type="ECO:0000259" key="6">
    <source>
        <dbReference type="Pfam" id="PF00460"/>
    </source>
</evidence>
<dbReference type="Pfam" id="PF06429">
    <property type="entry name" value="Flg_bbr_C"/>
    <property type="match status" value="1"/>
</dbReference>
<evidence type="ECO:0000256" key="1">
    <source>
        <dbReference type="ARBA" id="ARBA00004117"/>
    </source>
</evidence>
<dbReference type="Pfam" id="PF22692">
    <property type="entry name" value="LlgE_F_G_D1"/>
    <property type="match status" value="1"/>
</dbReference>
<dbReference type="STRING" id="405436.SAMN05444365_103564"/>
<evidence type="ECO:0000256" key="4">
    <source>
        <dbReference type="ARBA" id="ARBA00023143"/>
    </source>
</evidence>
<dbReference type="InterPro" id="IPR010930">
    <property type="entry name" value="Flg_bb/hook_C_dom"/>
</dbReference>
<dbReference type="InterPro" id="IPR020013">
    <property type="entry name" value="Flagellar_FlgE/F/G"/>
</dbReference>
<feature type="domain" description="Flagellar basal-body/hook protein C-terminal" evidence="7">
    <location>
        <begin position="355"/>
        <end position="397"/>
    </location>
</feature>
<dbReference type="GO" id="GO:0071978">
    <property type="term" value="P:bacterial-type flagellum-dependent swarming motility"/>
    <property type="evidence" value="ECO:0007669"/>
    <property type="project" value="TreeGrafter"/>
</dbReference>
<dbReference type="Pfam" id="PF07559">
    <property type="entry name" value="FlgE_D2"/>
    <property type="match status" value="1"/>
</dbReference>
<evidence type="ECO:0000256" key="3">
    <source>
        <dbReference type="ARBA" id="ARBA00019015"/>
    </source>
</evidence>
<dbReference type="Gene3D" id="2.60.98.20">
    <property type="entry name" value="Flagellar hook protein FlgE"/>
    <property type="match status" value="1"/>
</dbReference>
<proteinExistence type="inferred from homology"/>
<dbReference type="PANTHER" id="PTHR30435:SF1">
    <property type="entry name" value="FLAGELLAR HOOK PROTEIN FLGE"/>
    <property type="match status" value="1"/>
</dbReference>
<dbReference type="GO" id="GO:0009424">
    <property type="term" value="C:bacterial-type flagellum hook"/>
    <property type="evidence" value="ECO:0007669"/>
    <property type="project" value="TreeGrafter"/>
</dbReference>
<dbReference type="Proteomes" id="UP000242415">
    <property type="component" value="Unassembled WGS sequence"/>
</dbReference>
<accession>A0A1H3MX82</accession>
<dbReference type="GO" id="GO:0005829">
    <property type="term" value="C:cytosol"/>
    <property type="evidence" value="ECO:0007669"/>
    <property type="project" value="TreeGrafter"/>
</dbReference>
<feature type="domain" description="Flagellar hook protein FlgE D2" evidence="8">
    <location>
        <begin position="175"/>
        <end position="275"/>
    </location>
</feature>
<reference evidence="11" key="1">
    <citation type="submission" date="2016-10" db="EMBL/GenBank/DDBJ databases">
        <authorList>
            <person name="Varghese N."/>
            <person name="Submissions S."/>
        </authorList>
    </citation>
    <scope>NUCLEOTIDE SEQUENCE [LARGE SCALE GENOMIC DNA]</scope>
    <source>
        <strain evidence="11">DSM 45245</strain>
    </source>
</reference>
<feature type="domain" description="Flagellar hook protein FlgE/F/G-like D1" evidence="9">
    <location>
        <begin position="95"/>
        <end position="159"/>
    </location>
</feature>
<keyword evidence="4 5" id="KW-0975">Bacterial flagellum</keyword>
<comment type="subcellular location">
    <subcellularLocation>
        <location evidence="1 5">Bacterial flagellum basal body</location>
    </subcellularLocation>
</comment>
<gene>
    <name evidence="10" type="ORF">SAMN05444365_103564</name>
</gene>
<dbReference type="SUPFAM" id="SSF117143">
    <property type="entry name" value="Flagellar hook protein flgE"/>
    <property type="match status" value="1"/>
</dbReference>
<dbReference type="GO" id="GO:0009425">
    <property type="term" value="C:bacterial-type flagellum basal body"/>
    <property type="evidence" value="ECO:0007669"/>
    <property type="project" value="UniProtKB-SubCell"/>
</dbReference>
<keyword evidence="10" id="KW-0282">Flagellum</keyword>
<evidence type="ECO:0000259" key="7">
    <source>
        <dbReference type="Pfam" id="PF06429"/>
    </source>
</evidence>
<evidence type="ECO:0000256" key="5">
    <source>
        <dbReference type="RuleBase" id="RU362116"/>
    </source>
</evidence>
<dbReference type="InterPro" id="IPR001444">
    <property type="entry name" value="Flag_bb_rod_N"/>
</dbReference>
<dbReference type="InterPro" id="IPR011491">
    <property type="entry name" value="FlgE_D2"/>
</dbReference>
<dbReference type="NCBIfam" id="TIGR03506">
    <property type="entry name" value="FlgEFG_subfam"/>
    <property type="match status" value="1"/>
</dbReference>
<feature type="domain" description="Flagellar basal body rod protein N-terminal" evidence="6">
    <location>
        <begin position="8"/>
        <end position="35"/>
    </location>
</feature>
<name>A0A1H3MX82_9ACTN</name>
<keyword evidence="11" id="KW-1185">Reference proteome</keyword>
<evidence type="ECO:0000313" key="10">
    <source>
        <dbReference type="EMBL" id="SDY81302.1"/>
    </source>
</evidence>
<dbReference type="InterPro" id="IPR053967">
    <property type="entry name" value="LlgE_F_G-like_D1"/>
</dbReference>
<dbReference type="InterPro" id="IPR037058">
    <property type="entry name" value="Falgellar_hook_FlgE_sf"/>
</dbReference>
<dbReference type="Pfam" id="PF00460">
    <property type="entry name" value="Flg_bb_rod"/>
    <property type="match status" value="1"/>
</dbReference>
<sequence length="399" mass="40631">MLRSLFSSISGLRAHQQMMDVTGNNIANVNTAGFKASQTTFQDTLSQLVQAAGAPGGGNGGTNPAQVGLGVRLGGINTNFSQGGVQSTGRGTDLMIQGDGFFVVRSGNEELYTRSGAFNFDTDGRLTASGGRVVRGWMAVNGVINTSGPMADIRLPLGATVPATPTSTVTVGGNLPLDATSAGPYQVSIDGYDALGNTRTFTASFTRTATAPNPTWDVTVTGGDAPVTQSVTFAANGSAPTAGGTVPITVNGLAVDVELAGVSSYAGEKTLTVTGQNGSQAGTLQAYTIAPDGALVGVFSNGQKQPLGQVALANFNNPPGLEKVGDSMYRTSVNSGVAQVGVAGTGGRGALQGMALEMSNVDLAQEFTNLVIAQRGFQANSRVITTSDELLQDLVNLKR</sequence>
<evidence type="ECO:0000259" key="8">
    <source>
        <dbReference type="Pfam" id="PF07559"/>
    </source>
</evidence>
<evidence type="ECO:0000259" key="9">
    <source>
        <dbReference type="Pfam" id="PF22692"/>
    </source>
</evidence>
<dbReference type="EMBL" id="FNPH01000003">
    <property type="protein sequence ID" value="SDY81302.1"/>
    <property type="molecule type" value="Genomic_DNA"/>
</dbReference>
<organism evidence="10 11">
    <name type="scientific">Micromonospora pattaloongensis</name>
    <dbReference type="NCBI Taxonomy" id="405436"/>
    <lineage>
        <taxon>Bacteria</taxon>
        <taxon>Bacillati</taxon>
        <taxon>Actinomycetota</taxon>
        <taxon>Actinomycetes</taxon>
        <taxon>Micromonosporales</taxon>
        <taxon>Micromonosporaceae</taxon>
        <taxon>Micromonospora</taxon>
    </lineage>
</organism>
<keyword evidence="10" id="KW-0966">Cell projection</keyword>
<comment type="function">
    <text evidence="5">A flexible structure which links the flagellar filament to the drive apparatus in the basal body.</text>
</comment>
<dbReference type="OrthoDB" id="9804559at2"/>
<dbReference type="InterPro" id="IPR037925">
    <property type="entry name" value="FlgE/F/G-like"/>
</dbReference>
<keyword evidence="10" id="KW-0969">Cilium</keyword>
<evidence type="ECO:0000256" key="2">
    <source>
        <dbReference type="ARBA" id="ARBA00009677"/>
    </source>
</evidence>
<dbReference type="PANTHER" id="PTHR30435">
    <property type="entry name" value="FLAGELLAR PROTEIN"/>
    <property type="match status" value="1"/>
</dbReference>